<keyword evidence="1" id="KW-0472">Membrane</keyword>
<feature type="transmembrane region" description="Helical" evidence="1">
    <location>
        <begin position="156"/>
        <end position="176"/>
    </location>
</feature>
<feature type="signal peptide" evidence="2">
    <location>
        <begin position="1"/>
        <end position="18"/>
    </location>
</feature>
<feature type="chain" id="PRO_5035313290" description="LPXTG cell wall anchor domain-containing protein" evidence="2">
    <location>
        <begin position="19"/>
        <end position="184"/>
    </location>
</feature>
<gene>
    <name evidence="3" type="ORF">Pme01_07980</name>
</gene>
<keyword evidence="4" id="KW-1185">Reference proteome</keyword>
<reference evidence="3" key="1">
    <citation type="submission" date="2021-01" db="EMBL/GenBank/DDBJ databases">
        <title>Whole genome shotgun sequence of Planosporangium mesophilum NBRC 109066.</title>
        <authorList>
            <person name="Komaki H."/>
            <person name="Tamura T."/>
        </authorList>
    </citation>
    <scope>NUCLEOTIDE SEQUENCE</scope>
    <source>
        <strain evidence="3">NBRC 109066</strain>
    </source>
</reference>
<keyword evidence="1" id="KW-1133">Transmembrane helix</keyword>
<evidence type="ECO:0008006" key="5">
    <source>
        <dbReference type="Google" id="ProtNLM"/>
    </source>
</evidence>
<keyword evidence="2" id="KW-0732">Signal</keyword>
<comment type="caution">
    <text evidence="3">The sequence shown here is derived from an EMBL/GenBank/DDBJ whole genome shotgun (WGS) entry which is preliminary data.</text>
</comment>
<dbReference type="EMBL" id="BOON01000006">
    <property type="protein sequence ID" value="GII21201.1"/>
    <property type="molecule type" value="Genomic_DNA"/>
</dbReference>
<sequence>MALAVVGAALAVPSAANAQDYPPPAGTVPAKAVAGEAVPFVGEGFKSNSEVTISVTYSSTNSTASYQAADKGQVVLAGLPAPRAVVNTVTADANGTFRTSVKLTQTGKATLTGAGVDPSGNAHSVTAVVVVVAAAGSGNSSLPVTGQDGQALSKQVALGAGVVLLGAFMIGLTVVWRRRSVNGA</sequence>
<accession>A0A8J3WZ38</accession>
<dbReference type="AlphaFoldDB" id="A0A8J3WZ38"/>
<name>A0A8J3WZ38_9ACTN</name>
<dbReference type="Proteomes" id="UP000599074">
    <property type="component" value="Unassembled WGS sequence"/>
</dbReference>
<evidence type="ECO:0000313" key="3">
    <source>
        <dbReference type="EMBL" id="GII21201.1"/>
    </source>
</evidence>
<dbReference type="RefSeq" id="WP_168112603.1">
    <property type="nucleotide sequence ID" value="NZ_BOON01000006.1"/>
</dbReference>
<evidence type="ECO:0000256" key="2">
    <source>
        <dbReference type="SAM" id="SignalP"/>
    </source>
</evidence>
<keyword evidence="1" id="KW-0812">Transmembrane</keyword>
<evidence type="ECO:0000256" key="1">
    <source>
        <dbReference type="SAM" id="Phobius"/>
    </source>
</evidence>
<proteinExistence type="predicted"/>
<organism evidence="3 4">
    <name type="scientific">Planosporangium mesophilum</name>
    <dbReference type="NCBI Taxonomy" id="689768"/>
    <lineage>
        <taxon>Bacteria</taxon>
        <taxon>Bacillati</taxon>
        <taxon>Actinomycetota</taxon>
        <taxon>Actinomycetes</taxon>
        <taxon>Micromonosporales</taxon>
        <taxon>Micromonosporaceae</taxon>
        <taxon>Planosporangium</taxon>
    </lineage>
</organism>
<evidence type="ECO:0000313" key="4">
    <source>
        <dbReference type="Proteomes" id="UP000599074"/>
    </source>
</evidence>
<dbReference type="Gene3D" id="2.60.40.230">
    <property type="entry name" value="Neocarzinostatin-like"/>
    <property type="match status" value="1"/>
</dbReference>
<protein>
    <recommendedName>
        <fullName evidence="5">LPXTG cell wall anchor domain-containing protein</fullName>
    </recommendedName>
</protein>